<dbReference type="EMBL" id="JAIPUX010000521">
    <property type="protein sequence ID" value="KAH0626875.1"/>
    <property type="molecule type" value="Genomic_DNA"/>
</dbReference>
<evidence type="ECO:0000256" key="2">
    <source>
        <dbReference type="ARBA" id="ARBA00009279"/>
    </source>
</evidence>
<name>A0ABQ7TAW4_PHRPL</name>
<proteinExistence type="inferred from homology"/>
<feature type="domain" description="Gasdermin pore forming" evidence="4">
    <location>
        <begin position="1"/>
        <end position="89"/>
    </location>
</feature>
<evidence type="ECO:0000259" key="4">
    <source>
        <dbReference type="Pfam" id="PF04598"/>
    </source>
</evidence>
<keyword evidence="6" id="KW-1185">Reference proteome</keyword>
<accession>A0ABQ7TAW4</accession>
<dbReference type="PANTHER" id="PTHR16399">
    <property type="entry name" value="GASDERMIN"/>
    <property type="match status" value="1"/>
</dbReference>
<organism evidence="5 6">
    <name type="scientific">Phrynosoma platyrhinos</name>
    <name type="common">Desert horned lizard</name>
    <dbReference type="NCBI Taxonomy" id="52577"/>
    <lineage>
        <taxon>Eukaryota</taxon>
        <taxon>Metazoa</taxon>
        <taxon>Chordata</taxon>
        <taxon>Craniata</taxon>
        <taxon>Vertebrata</taxon>
        <taxon>Euteleostomi</taxon>
        <taxon>Lepidosauria</taxon>
        <taxon>Squamata</taxon>
        <taxon>Bifurcata</taxon>
        <taxon>Unidentata</taxon>
        <taxon>Episquamata</taxon>
        <taxon>Toxicofera</taxon>
        <taxon>Iguania</taxon>
        <taxon>Phrynosomatidae</taxon>
        <taxon>Phrynosomatinae</taxon>
        <taxon>Phrynosoma</taxon>
    </lineage>
</organism>
<dbReference type="Pfam" id="PF04598">
    <property type="entry name" value="Gasdermin"/>
    <property type="match status" value="1"/>
</dbReference>
<dbReference type="InterPro" id="IPR040460">
    <property type="entry name" value="Gasdermin_pore"/>
</dbReference>
<gene>
    <name evidence="5" type="ORF">JD844_002150</name>
</gene>
<dbReference type="Proteomes" id="UP000826234">
    <property type="component" value="Unassembled WGS sequence"/>
</dbReference>
<sequence>MDHEFIQQLKECKRNLYVVTEAVETVEETTFDESNKMEGSIFYDIYLKMRLKGSRDSKKAIIIPKSCILVFRATKLLLREEGSSEIYFLFIDDDDDDDDD</sequence>
<dbReference type="PANTHER" id="PTHR16399:SF18">
    <property type="entry name" value="GASDERMIN-A"/>
    <property type="match status" value="1"/>
</dbReference>
<comment type="caution">
    <text evidence="5">The sequence shown here is derived from an EMBL/GenBank/DDBJ whole genome shotgun (WGS) entry which is preliminary data.</text>
</comment>
<reference evidence="5 6" key="1">
    <citation type="journal article" date="2022" name="Gigascience">
        <title>A chromosome-level genome assembly and annotation of the desert horned lizard, Phrynosoma platyrhinos, provides insight into chromosomal rearrangements among reptiles.</title>
        <authorList>
            <person name="Koochekian N."/>
            <person name="Ascanio A."/>
            <person name="Farleigh K."/>
            <person name="Card D.C."/>
            <person name="Schield D.R."/>
            <person name="Castoe T.A."/>
            <person name="Jezkova T."/>
        </authorList>
    </citation>
    <scope>NUCLEOTIDE SEQUENCE [LARGE SCALE GENOMIC DNA]</scope>
    <source>
        <strain evidence="5">NK-2021</strain>
    </source>
</reference>
<evidence type="ECO:0000313" key="6">
    <source>
        <dbReference type="Proteomes" id="UP000826234"/>
    </source>
</evidence>
<comment type="subcellular location">
    <subcellularLocation>
        <location evidence="1">Endomembrane system</location>
    </subcellularLocation>
</comment>
<evidence type="ECO:0000256" key="3">
    <source>
        <dbReference type="ARBA" id="ARBA00023136"/>
    </source>
</evidence>
<keyword evidence="3" id="KW-0472">Membrane</keyword>
<protein>
    <recommendedName>
        <fullName evidence="4">Gasdermin pore forming domain-containing protein</fullName>
    </recommendedName>
</protein>
<comment type="similarity">
    <text evidence="2">Belongs to the gasdermin family.</text>
</comment>
<evidence type="ECO:0000256" key="1">
    <source>
        <dbReference type="ARBA" id="ARBA00004308"/>
    </source>
</evidence>
<evidence type="ECO:0000313" key="5">
    <source>
        <dbReference type="EMBL" id="KAH0626875.1"/>
    </source>
</evidence>
<dbReference type="InterPro" id="IPR007677">
    <property type="entry name" value="Gasdermin"/>
</dbReference>